<dbReference type="Pfam" id="PF00849">
    <property type="entry name" value="PseudoU_synth_2"/>
    <property type="match status" value="1"/>
</dbReference>
<dbReference type="PANTHER" id="PTHR21600">
    <property type="entry name" value="MITOCHONDRIAL RNA PSEUDOURIDINE SYNTHASE"/>
    <property type="match status" value="1"/>
</dbReference>
<dbReference type="InterPro" id="IPR006224">
    <property type="entry name" value="PsdUridine_synth_RluA-like_CS"/>
</dbReference>
<dbReference type="InterPro" id="IPR006145">
    <property type="entry name" value="PsdUridine_synth_RsuA/RluA"/>
</dbReference>
<dbReference type="SUPFAM" id="SSF55120">
    <property type="entry name" value="Pseudouridine synthase"/>
    <property type="match status" value="1"/>
</dbReference>
<evidence type="ECO:0000259" key="2">
    <source>
        <dbReference type="Pfam" id="PF00849"/>
    </source>
</evidence>
<accession>A0A7S4BN29</accession>
<dbReference type="AlphaFoldDB" id="A0A7S4BN29"/>
<sequence>MLAVAVSTDACMAPLGPLRVVHATSGLLFVNKPPSMEFHSREGTLGVLPRLRQMQADGLLPYTGPLFSVHRLDAVTSGLLMVAKSREAAVEVGALLRERRLQKYYVALSAKPPSKRQGRVRGDMARSRRGQWMLTRSMSNPSLTHFVSSPLAHTEGGGSKLFAFVLKPSTGRTHQLRRVVLKSLGAPLLGDPRYAAATAKSEERAYLHAAALRLPSGIDALATSDEQLDVICPPDCGAAFMSDEFRQWWNSTFAHCMEEDREERKELLHPAIPMRSAWFEGTPVQSYPPRLTVDIGTHL</sequence>
<dbReference type="GO" id="GO:0000455">
    <property type="term" value="P:enzyme-directed rRNA pseudouridine synthesis"/>
    <property type="evidence" value="ECO:0007669"/>
    <property type="project" value="TreeGrafter"/>
</dbReference>
<evidence type="ECO:0000256" key="1">
    <source>
        <dbReference type="ARBA" id="ARBA00010876"/>
    </source>
</evidence>
<proteinExistence type="inferred from homology"/>
<evidence type="ECO:0000313" key="3">
    <source>
        <dbReference type="EMBL" id="CAE0771159.1"/>
    </source>
</evidence>
<organism evidence="3">
    <name type="scientific">Chrysotila carterae</name>
    <name type="common">Marine alga</name>
    <name type="synonym">Syracosphaera carterae</name>
    <dbReference type="NCBI Taxonomy" id="13221"/>
    <lineage>
        <taxon>Eukaryota</taxon>
        <taxon>Haptista</taxon>
        <taxon>Haptophyta</taxon>
        <taxon>Prymnesiophyceae</taxon>
        <taxon>Isochrysidales</taxon>
        <taxon>Isochrysidaceae</taxon>
        <taxon>Chrysotila</taxon>
    </lineage>
</organism>
<dbReference type="CDD" id="cd02869">
    <property type="entry name" value="PseudoU_synth_RluA_like"/>
    <property type="match status" value="1"/>
</dbReference>
<dbReference type="InterPro" id="IPR050188">
    <property type="entry name" value="RluA_PseudoU_synthase"/>
</dbReference>
<dbReference type="PANTHER" id="PTHR21600:SF87">
    <property type="entry name" value="RNA PSEUDOURIDYLATE SYNTHASE DOMAIN-CONTAINING PROTEIN 1"/>
    <property type="match status" value="1"/>
</dbReference>
<dbReference type="PROSITE" id="PS01129">
    <property type="entry name" value="PSI_RLU"/>
    <property type="match status" value="1"/>
</dbReference>
<dbReference type="GO" id="GO:0009982">
    <property type="term" value="F:pseudouridine synthase activity"/>
    <property type="evidence" value="ECO:0007669"/>
    <property type="project" value="InterPro"/>
</dbReference>
<feature type="domain" description="Pseudouridine synthase RsuA/RluA-like" evidence="2">
    <location>
        <begin position="27"/>
        <end position="179"/>
    </location>
</feature>
<reference evidence="3" key="1">
    <citation type="submission" date="2021-01" db="EMBL/GenBank/DDBJ databases">
        <authorList>
            <person name="Corre E."/>
            <person name="Pelletier E."/>
            <person name="Niang G."/>
            <person name="Scheremetjew M."/>
            <person name="Finn R."/>
            <person name="Kale V."/>
            <person name="Holt S."/>
            <person name="Cochrane G."/>
            <person name="Meng A."/>
            <person name="Brown T."/>
            <person name="Cohen L."/>
        </authorList>
    </citation>
    <scope>NUCLEOTIDE SEQUENCE</scope>
    <source>
        <strain evidence="3">CCMP645</strain>
    </source>
</reference>
<protein>
    <recommendedName>
        <fullName evidence="2">Pseudouridine synthase RsuA/RluA-like domain-containing protein</fullName>
    </recommendedName>
</protein>
<dbReference type="EMBL" id="HBIZ01037281">
    <property type="protein sequence ID" value="CAE0771159.1"/>
    <property type="molecule type" value="Transcribed_RNA"/>
</dbReference>
<dbReference type="InterPro" id="IPR020103">
    <property type="entry name" value="PsdUridine_synth_cat_dom_sf"/>
</dbReference>
<gene>
    <name evidence="3" type="ORF">PCAR00345_LOCUS23771</name>
</gene>
<dbReference type="Gene3D" id="3.30.2350.10">
    <property type="entry name" value="Pseudouridine synthase"/>
    <property type="match status" value="1"/>
</dbReference>
<dbReference type="GO" id="GO:0003723">
    <property type="term" value="F:RNA binding"/>
    <property type="evidence" value="ECO:0007669"/>
    <property type="project" value="InterPro"/>
</dbReference>
<comment type="similarity">
    <text evidence="1">Belongs to the pseudouridine synthase RluA family.</text>
</comment>
<name>A0A7S4BN29_CHRCT</name>